<accession>A0A4R3RET6</accession>
<protein>
    <submittedName>
        <fullName evidence="2">Recombination endonuclease VII</fullName>
    </submittedName>
</protein>
<keyword evidence="2" id="KW-0540">Nuclease</keyword>
<dbReference type="InterPro" id="IPR044925">
    <property type="entry name" value="His-Me_finger_sf"/>
</dbReference>
<evidence type="ECO:0000313" key="3">
    <source>
        <dbReference type="Proteomes" id="UP000295507"/>
    </source>
</evidence>
<dbReference type="EMBL" id="SMBK01000013">
    <property type="protein sequence ID" value="TCU34050.1"/>
    <property type="molecule type" value="Genomic_DNA"/>
</dbReference>
<dbReference type="AlphaFoldDB" id="A0A4R3RET6"/>
<dbReference type="Pfam" id="PF02945">
    <property type="entry name" value="Endonuclease_7"/>
    <property type="match status" value="1"/>
</dbReference>
<name>A0A4R3RET6_9HYPH</name>
<gene>
    <name evidence="2" type="ORF">EV129_11333</name>
</gene>
<dbReference type="InterPro" id="IPR004211">
    <property type="entry name" value="Endonuclease_7"/>
</dbReference>
<dbReference type="Proteomes" id="UP000295507">
    <property type="component" value="Unassembled WGS sequence"/>
</dbReference>
<keyword evidence="2" id="KW-0378">Hydrolase</keyword>
<feature type="region of interest" description="Disordered" evidence="1">
    <location>
        <begin position="1"/>
        <end position="23"/>
    </location>
</feature>
<feature type="compositionally biased region" description="Basic residues" evidence="1">
    <location>
        <begin position="1"/>
        <end position="12"/>
    </location>
</feature>
<keyword evidence="2" id="KW-0255">Endonuclease</keyword>
<proteinExistence type="predicted"/>
<sequence>MARPRPKNHKMITTRSDGREKKRANAPIGGYKLSCCCGWDGGTCRIFKDAEKVFAAHVESVARYLCKSCDADISTETPQNRKLRECTACRKDRRAKELEKATKEGATEHRAKRRDAFIRSKYGMREEDLQLILMFQNNECKICGSPIVPGTKSGLHIDHCHRTGRIRGLLCIGCNMGLGSFKDDPSALLNAIAYLFTEPTIGHEYQIPYHERLTDSAKKANSMPSKQEMVAIMRRLCNRLELDDAAERKRSDVGDIAA</sequence>
<dbReference type="RefSeq" id="WP_342636376.1">
    <property type="nucleotide sequence ID" value="NZ_SMBK01000013.1"/>
</dbReference>
<dbReference type="Gene3D" id="3.40.1800.10">
    <property type="entry name" value="His-Me finger endonucleases"/>
    <property type="match status" value="1"/>
</dbReference>
<dbReference type="SUPFAM" id="SSF54060">
    <property type="entry name" value="His-Me finger endonucleases"/>
    <property type="match status" value="1"/>
</dbReference>
<evidence type="ECO:0000313" key="2">
    <source>
        <dbReference type="EMBL" id="TCU34050.1"/>
    </source>
</evidence>
<reference evidence="2 3" key="1">
    <citation type="submission" date="2019-03" db="EMBL/GenBank/DDBJ databases">
        <title>Genomic Encyclopedia of Type Strains, Phase IV (KMG-V): Genome sequencing to study the core and pangenomes of soil and plant-associated prokaryotes.</title>
        <authorList>
            <person name="Whitman W."/>
        </authorList>
    </citation>
    <scope>NUCLEOTIDE SEQUENCE [LARGE SCALE GENOMIC DNA]</scope>
    <source>
        <strain evidence="2 3">IE4868</strain>
    </source>
</reference>
<dbReference type="GO" id="GO:0004519">
    <property type="term" value="F:endonuclease activity"/>
    <property type="evidence" value="ECO:0007669"/>
    <property type="project" value="UniProtKB-KW"/>
</dbReference>
<dbReference type="InterPro" id="IPR038563">
    <property type="entry name" value="Endonuclease_7_sf"/>
</dbReference>
<comment type="caution">
    <text evidence="2">The sequence shown here is derived from an EMBL/GenBank/DDBJ whole genome shotgun (WGS) entry which is preliminary data.</text>
</comment>
<evidence type="ECO:0000256" key="1">
    <source>
        <dbReference type="SAM" id="MobiDB-lite"/>
    </source>
</evidence>
<organism evidence="2 3">
    <name type="scientific">Rhizobium azibense</name>
    <dbReference type="NCBI Taxonomy" id="1136135"/>
    <lineage>
        <taxon>Bacteria</taxon>
        <taxon>Pseudomonadati</taxon>
        <taxon>Pseudomonadota</taxon>
        <taxon>Alphaproteobacteria</taxon>
        <taxon>Hyphomicrobiales</taxon>
        <taxon>Rhizobiaceae</taxon>
        <taxon>Rhizobium/Agrobacterium group</taxon>
        <taxon>Rhizobium</taxon>
    </lineage>
</organism>